<accession>A0A6L2L527</accession>
<evidence type="ECO:0000313" key="2">
    <source>
        <dbReference type="EMBL" id="GEU56150.1"/>
    </source>
</evidence>
<feature type="region of interest" description="Disordered" evidence="1">
    <location>
        <begin position="282"/>
        <end position="307"/>
    </location>
</feature>
<name>A0A6L2L527_TANCI</name>
<dbReference type="PANTHER" id="PTHR35317">
    <property type="entry name" value="OS04G0629600 PROTEIN"/>
    <property type="match status" value="1"/>
</dbReference>
<organism evidence="2">
    <name type="scientific">Tanacetum cinerariifolium</name>
    <name type="common">Dalmatian daisy</name>
    <name type="synonym">Chrysanthemum cinerariifolium</name>
    <dbReference type="NCBI Taxonomy" id="118510"/>
    <lineage>
        <taxon>Eukaryota</taxon>
        <taxon>Viridiplantae</taxon>
        <taxon>Streptophyta</taxon>
        <taxon>Embryophyta</taxon>
        <taxon>Tracheophyta</taxon>
        <taxon>Spermatophyta</taxon>
        <taxon>Magnoliopsida</taxon>
        <taxon>eudicotyledons</taxon>
        <taxon>Gunneridae</taxon>
        <taxon>Pentapetalae</taxon>
        <taxon>asterids</taxon>
        <taxon>campanulids</taxon>
        <taxon>Asterales</taxon>
        <taxon>Asteraceae</taxon>
        <taxon>Asteroideae</taxon>
        <taxon>Anthemideae</taxon>
        <taxon>Anthemidinae</taxon>
        <taxon>Tanacetum</taxon>
    </lineage>
</organism>
<dbReference type="EMBL" id="BKCJ010003615">
    <property type="protein sequence ID" value="GEU56150.1"/>
    <property type="molecule type" value="Genomic_DNA"/>
</dbReference>
<feature type="region of interest" description="Disordered" evidence="1">
    <location>
        <begin position="405"/>
        <end position="429"/>
    </location>
</feature>
<feature type="compositionally biased region" description="Basic and acidic residues" evidence="1">
    <location>
        <begin position="287"/>
        <end position="307"/>
    </location>
</feature>
<evidence type="ECO:0000256" key="1">
    <source>
        <dbReference type="SAM" id="MobiDB-lite"/>
    </source>
</evidence>
<proteinExistence type="predicted"/>
<comment type="caution">
    <text evidence="2">The sequence shown here is derived from an EMBL/GenBank/DDBJ whole genome shotgun (WGS) entry which is preliminary data.</text>
</comment>
<gene>
    <name evidence="2" type="ORF">Tci_028128</name>
</gene>
<feature type="compositionally biased region" description="Polar residues" evidence="1">
    <location>
        <begin position="409"/>
        <end position="429"/>
    </location>
</feature>
<protein>
    <submittedName>
        <fullName evidence="2">Uncharacterized protein</fullName>
    </submittedName>
</protein>
<dbReference type="AlphaFoldDB" id="A0A6L2L527"/>
<dbReference type="PANTHER" id="PTHR35317:SF23">
    <property type="entry name" value="OS04G0629600 PROTEIN"/>
    <property type="match status" value="1"/>
</dbReference>
<sequence length="485" mass="54768">MDQQNPTIAKILILDTRKFEQWKFRIQQYLHHEHYALWEVIEFGDSYEAPQQESTTASASEGSVKKKGRIVAFTTDDMQKRRNNVKARTTILLALPDEHQLRSSKYKTAQELWDAILKTFGGNEATKKIKKNPLKQQYGNFKAEGSETLEQTFNRLQAIVSHLEFMDIEIKQDDLNPKFLTSLALEWLMHTIMWRNRSDLDTMSLDDLYNHLKVYEPEVQKKSESNSQNMAFISLAKNISGNEEVNTASIPTASTQVSPAGPNVATASISLDTACAYIASQSNGECRAPRSQDRGRKDNYRQGSKVEEQAPKALMAIDKVGWDWSIMANEEENHALVADEEAPIEFSLMAKSSFDDERSNKNKEGLGYSAVPPPPAQVYSLPKKDMSWTRLLEFADHTITDYSRPSPAIESNSDDFQNKTPSVAETGASSSTILSKPVIKIMKSADRPTETKTDKVETAKKPAVKYVELYRKTLKSPNVRGNQRN</sequence>
<reference evidence="2" key="1">
    <citation type="journal article" date="2019" name="Sci. Rep.">
        <title>Draft genome of Tanacetum cinerariifolium, the natural source of mosquito coil.</title>
        <authorList>
            <person name="Yamashiro T."/>
            <person name="Shiraishi A."/>
            <person name="Satake H."/>
            <person name="Nakayama K."/>
        </authorList>
    </citation>
    <scope>NUCLEOTIDE SEQUENCE</scope>
</reference>
<dbReference type="Pfam" id="PF14223">
    <property type="entry name" value="Retrotran_gag_2"/>
    <property type="match status" value="1"/>
</dbReference>